<accession>A0A3M6UY03</accession>
<dbReference type="GO" id="GO:0004930">
    <property type="term" value="F:G protein-coupled receptor activity"/>
    <property type="evidence" value="ECO:0007669"/>
    <property type="project" value="UniProtKB-KW"/>
</dbReference>
<dbReference type="InterPro" id="IPR000276">
    <property type="entry name" value="GPCR_Rhodpsn"/>
</dbReference>
<dbReference type="Gene3D" id="1.20.1070.10">
    <property type="entry name" value="Rhodopsin 7-helix transmembrane proteins"/>
    <property type="match status" value="1"/>
</dbReference>
<feature type="transmembrane region" description="Helical" evidence="9">
    <location>
        <begin position="140"/>
        <end position="157"/>
    </location>
</feature>
<protein>
    <recommendedName>
        <fullName evidence="10">G-protein coupled receptors family 1 profile domain-containing protein</fullName>
    </recommendedName>
</protein>
<feature type="transmembrane region" description="Helical" evidence="9">
    <location>
        <begin position="240"/>
        <end position="263"/>
    </location>
</feature>
<dbReference type="GO" id="GO:0016020">
    <property type="term" value="C:membrane"/>
    <property type="evidence" value="ECO:0007669"/>
    <property type="project" value="UniProtKB-SubCell"/>
</dbReference>
<keyword evidence="2 8" id="KW-0812">Transmembrane</keyword>
<dbReference type="PANTHER" id="PTHR24243">
    <property type="entry name" value="G-PROTEIN COUPLED RECEPTOR"/>
    <property type="match status" value="1"/>
</dbReference>
<organism evidence="11 12">
    <name type="scientific">Pocillopora damicornis</name>
    <name type="common">Cauliflower coral</name>
    <name type="synonym">Millepora damicornis</name>
    <dbReference type="NCBI Taxonomy" id="46731"/>
    <lineage>
        <taxon>Eukaryota</taxon>
        <taxon>Metazoa</taxon>
        <taxon>Cnidaria</taxon>
        <taxon>Anthozoa</taxon>
        <taxon>Hexacorallia</taxon>
        <taxon>Scleractinia</taxon>
        <taxon>Astrocoeniina</taxon>
        <taxon>Pocilloporidae</taxon>
        <taxon>Pocillopora</taxon>
    </lineage>
</organism>
<feature type="domain" description="G-protein coupled receptors family 1 profile" evidence="10">
    <location>
        <begin position="36"/>
        <end position="299"/>
    </location>
</feature>
<feature type="transmembrane region" description="Helical" evidence="9">
    <location>
        <begin position="20"/>
        <end position="44"/>
    </location>
</feature>
<evidence type="ECO:0000256" key="1">
    <source>
        <dbReference type="ARBA" id="ARBA00004141"/>
    </source>
</evidence>
<name>A0A3M6UY03_POCDA</name>
<feature type="transmembrane region" description="Helical" evidence="9">
    <location>
        <begin position="189"/>
        <end position="213"/>
    </location>
</feature>
<dbReference type="AlphaFoldDB" id="A0A3M6UY03"/>
<evidence type="ECO:0000256" key="2">
    <source>
        <dbReference type="ARBA" id="ARBA00022692"/>
    </source>
</evidence>
<reference evidence="11 12" key="1">
    <citation type="journal article" date="2018" name="Sci. Rep.">
        <title>Comparative analysis of the Pocillopora damicornis genome highlights role of immune system in coral evolution.</title>
        <authorList>
            <person name="Cunning R."/>
            <person name="Bay R.A."/>
            <person name="Gillette P."/>
            <person name="Baker A.C."/>
            <person name="Traylor-Knowles N."/>
        </authorList>
    </citation>
    <scope>NUCLEOTIDE SEQUENCE [LARGE SCALE GENOMIC DNA]</scope>
    <source>
        <strain evidence="11">RSMAS</strain>
        <tissue evidence="11">Whole animal</tissue>
    </source>
</reference>
<dbReference type="SMART" id="SM01381">
    <property type="entry name" value="7TM_GPCR_Srsx"/>
    <property type="match status" value="1"/>
</dbReference>
<keyword evidence="3 9" id="KW-1133">Transmembrane helix</keyword>
<dbReference type="InterPro" id="IPR017452">
    <property type="entry name" value="GPCR_Rhodpsn_7TM"/>
</dbReference>
<comment type="caution">
    <text evidence="11">The sequence shown here is derived from an EMBL/GenBank/DDBJ whole genome shotgun (WGS) entry which is preliminary data.</text>
</comment>
<dbReference type="Pfam" id="PF00001">
    <property type="entry name" value="7tm_1"/>
    <property type="match status" value="1"/>
</dbReference>
<dbReference type="Proteomes" id="UP000275408">
    <property type="component" value="Unassembled WGS sequence"/>
</dbReference>
<evidence type="ECO:0000259" key="10">
    <source>
        <dbReference type="PROSITE" id="PS50262"/>
    </source>
</evidence>
<keyword evidence="6 8" id="KW-0675">Receptor</keyword>
<dbReference type="CDD" id="cd00637">
    <property type="entry name" value="7tm_classA_rhodopsin-like"/>
    <property type="match status" value="1"/>
</dbReference>
<evidence type="ECO:0000313" key="11">
    <source>
        <dbReference type="EMBL" id="RMX58469.1"/>
    </source>
</evidence>
<evidence type="ECO:0000256" key="3">
    <source>
        <dbReference type="ARBA" id="ARBA00022989"/>
    </source>
</evidence>
<feature type="transmembrane region" description="Helical" evidence="9">
    <location>
        <begin position="56"/>
        <end position="76"/>
    </location>
</feature>
<evidence type="ECO:0000256" key="4">
    <source>
        <dbReference type="ARBA" id="ARBA00023040"/>
    </source>
</evidence>
<gene>
    <name evidence="11" type="ORF">pdam_00020868</name>
</gene>
<dbReference type="SUPFAM" id="SSF81321">
    <property type="entry name" value="Family A G protein-coupled receptor-like"/>
    <property type="match status" value="1"/>
</dbReference>
<dbReference type="PROSITE" id="PS00237">
    <property type="entry name" value="G_PROTEIN_RECEP_F1_1"/>
    <property type="match status" value="1"/>
</dbReference>
<sequence length="344" mass="38345">MDESYSNRSHGPSKTTSQDIVFATLYSFMVFFGVVGNGVVIAIVRKTPSMRTTTNYLLLNLAVADLLTLLLCPGIYDFALNSLRINSTLGDIVCKLFTGNAVVCITFDASVLTLCVIAVERYVAIVKPFKSSSWNISSKNTKLVIVVIWVLSFILSFPDSLWTMYKKDPSSRYPCTRPWTLEHESTVKAYIIAHCLVMIVFPSILISFCYLSILKVLKWDLSDPAIDEAEKNSMKRLLKLLVSLAAAFCALCLPFACFFMYVTAITDVQIKQDFVQLFLAHRIVRLLIFFNSFINPLLYAAQSANYRKAMDGICCCTEDVDSGRQAMKLINITSPAGVGEKVSV</sequence>
<comment type="similarity">
    <text evidence="8">Belongs to the G-protein coupled receptor 1 family.</text>
</comment>
<keyword evidence="7 8" id="KW-0807">Transducer</keyword>
<feature type="transmembrane region" description="Helical" evidence="9">
    <location>
        <begin position="96"/>
        <end position="119"/>
    </location>
</feature>
<comment type="subcellular location">
    <subcellularLocation>
        <location evidence="1">Membrane</location>
        <topology evidence="1">Multi-pass membrane protein</topology>
    </subcellularLocation>
</comment>
<dbReference type="PANTHER" id="PTHR24243:SF208">
    <property type="entry name" value="PYROKININ-1 RECEPTOR"/>
    <property type="match status" value="1"/>
</dbReference>
<evidence type="ECO:0000256" key="5">
    <source>
        <dbReference type="ARBA" id="ARBA00023136"/>
    </source>
</evidence>
<keyword evidence="4 8" id="KW-0297">G-protein coupled receptor</keyword>
<keyword evidence="12" id="KW-1185">Reference proteome</keyword>
<evidence type="ECO:0000313" key="12">
    <source>
        <dbReference type="Proteomes" id="UP000275408"/>
    </source>
</evidence>
<dbReference type="PRINTS" id="PR00237">
    <property type="entry name" value="GPCRRHODOPSN"/>
</dbReference>
<feature type="transmembrane region" description="Helical" evidence="9">
    <location>
        <begin position="283"/>
        <end position="301"/>
    </location>
</feature>
<proteinExistence type="inferred from homology"/>
<dbReference type="PROSITE" id="PS50262">
    <property type="entry name" value="G_PROTEIN_RECEP_F1_2"/>
    <property type="match status" value="1"/>
</dbReference>
<dbReference type="EMBL" id="RCHS01000511">
    <property type="protein sequence ID" value="RMX58469.1"/>
    <property type="molecule type" value="Genomic_DNA"/>
</dbReference>
<evidence type="ECO:0000256" key="9">
    <source>
        <dbReference type="SAM" id="Phobius"/>
    </source>
</evidence>
<keyword evidence="5 9" id="KW-0472">Membrane</keyword>
<evidence type="ECO:0000256" key="7">
    <source>
        <dbReference type="ARBA" id="ARBA00023224"/>
    </source>
</evidence>
<evidence type="ECO:0000256" key="8">
    <source>
        <dbReference type="RuleBase" id="RU000688"/>
    </source>
</evidence>
<evidence type="ECO:0000256" key="6">
    <source>
        <dbReference type="ARBA" id="ARBA00023170"/>
    </source>
</evidence>
<dbReference type="OrthoDB" id="5957644at2759"/>
<dbReference type="STRING" id="46731.A0A3M6UY03"/>